<dbReference type="InterPro" id="IPR050736">
    <property type="entry name" value="Sensor_HK_Regulatory"/>
</dbReference>
<dbReference type="SUPFAM" id="SSF55874">
    <property type="entry name" value="ATPase domain of HSP90 chaperone/DNA topoisomerase II/histidine kinase"/>
    <property type="match status" value="1"/>
</dbReference>
<keyword evidence="4" id="KW-0808">Transferase</keyword>
<proteinExistence type="predicted"/>
<dbReference type="EC" id="2.7.13.3" evidence="2"/>
<dbReference type="Gene3D" id="1.10.287.130">
    <property type="match status" value="1"/>
</dbReference>
<organism evidence="11 12">
    <name type="scientific">Variovorax soli</name>
    <dbReference type="NCBI Taxonomy" id="376815"/>
    <lineage>
        <taxon>Bacteria</taxon>
        <taxon>Pseudomonadati</taxon>
        <taxon>Pseudomonadota</taxon>
        <taxon>Betaproteobacteria</taxon>
        <taxon>Burkholderiales</taxon>
        <taxon>Comamonadaceae</taxon>
        <taxon>Variovorax</taxon>
    </lineage>
</organism>
<evidence type="ECO:0000256" key="6">
    <source>
        <dbReference type="ARBA" id="ARBA00023012"/>
    </source>
</evidence>
<evidence type="ECO:0000256" key="7">
    <source>
        <dbReference type="PROSITE-ProRule" id="PRU00169"/>
    </source>
</evidence>
<evidence type="ECO:0000313" key="12">
    <source>
        <dbReference type="Proteomes" id="UP001184230"/>
    </source>
</evidence>
<evidence type="ECO:0000256" key="2">
    <source>
        <dbReference type="ARBA" id="ARBA00012438"/>
    </source>
</evidence>
<dbReference type="RefSeq" id="WP_309905767.1">
    <property type="nucleotide sequence ID" value="NZ_JAVDRF010000012.1"/>
</dbReference>
<comment type="caution">
    <text evidence="11">The sequence shown here is derived from an EMBL/GenBank/DDBJ whole genome shotgun (WGS) entry which is preliminary data.</text>
</comment>
<dbReference type="InterPro" id="IPR003594">
    <property type="entry name" value="HATPase_dom"/>
</dbReference>
<name>A0ABU1NJT3_9BURK</name>
<dbReference type="PANTHER" id="PTHR43711">
    <property type="entry name" value="TWO-COMPONENT HISTIDINE KINASE"/>
    <property type="match status" value="1"/>
</dbReference>
<dbReference type="SMART" id="SM00448">
    <property type="entry name" value="REC"/>
    <property type="match status" value="1"/>
</dbReference>
<dbReference type="InterPro" id="IPR036097">
    <property type="entry name" value="HisK_dim/P_sf"/>
</dbReference>
<evidence type="ECO:0000256" key="4">
    <source>
        <dbReference type="ARBA" id="ARBA00022679"/>
    </source>
</evidence>
<sequence length="605" mass="65757">MTEAASAPLPLAGTSREARIGRRILERRLQLILEYSRRLPLNYLGYILVAFIVWRQGVQLWPWLWLALTGAVMVYRWRLGLAVERVEPELQLQYLPRLLRGFDFNGVSTASIVPFAFYAPGDFAPMAVAAVLMAGCTIGAASVAGSQRAFVGFCTLTFCFLAGGWAWRGSAVGFMFAAGIVLVYFMLLATVRDQGRMLHKLMSVLDDNALLSEVVRQERDRATAASEAKTRFFAAASHDLRQPLHALSINATTLDILARRSPDPLLKEVSRGIGSALRQSSGLLDGLLDISRLDAHTIEARFAPHDIGAVLRASRDEYAALAAQQGLFLKVTAPETPLWGLTDADQLIRIVGNLVNNAIKFTTHGGVTLSAEAAGDGRVRVRVSDTGPGIPESERERVFEEFYQIGNPSRDRSQGLGLGLAIVRRTAELLKIEIGLDSATGSGTTFTLHIAPAAPMGESPPEVATALARSFDGTRLAVLLVDDEAEVLSAMCTYLHQLGWSVKGVATGAKAEQALAEGFEPDVMVVDYRLREETGLDVIERVRSRRPLLPAVIVTGETAPSRFRELSTVAARILHKPLDGNRLARTLQEVVLALDEEASEAVAPR</sequence>
<evidence type="ECO:0000256" key="3">
    <source>
        <dbReference type="ARBA" id="ARBA00022553"/>
    </source>
</evidence>
<dbReference type="SUPFAM" id="SSF52172">
    <property type="entry name" value="CheY-like"/>
    <property type="match status" value="1"/>
</dbReference>
<keyword evidence="5 11" id="KW-0418">Kinase</keyword>
<dbReference type="Pfam" id="PF00512">
    <property type="entry name" value="HisKA"/>
    <property type="match status" value="1"/>
</dbReference>
<feature type="domain" description="Histidine kinase" evidence="9">
    <location>
        <begin position="235"/>
        <end position="454"/>
    </location>
</feature>
<keyword evidence="8" id="KW-1133">Transmembrane helix</keyword>
<dbReference type="InterPro" id="IPR004358">
    <property type="entry name" value="Sig_transdc_His_kin-like_C"/>
</dbReference>
<dbReference type="SMART" id="SM00388">
    <property type="entry name" value="HisKA"/>
    <property type="match status" value="1"/>
</dbReference>
<dbReference type="InterPro" id="IPR001789">
    <property type="entry name" value="Sig_transdc_resp-reg_receiver"/>
</dbReference>
<dbReference type="Gene3D" id="3.40.50.2300">
    <property type="match status" value="1"/>
</dbReference>
<evidence type="ECO:0000256" key="5">
    <source>
        <dbReference type="ARBA" id="ARBA00022777"/>
    </source>
</evidence>
<dbReference type="GO" id="GO:0016301">
    <property type="term" value="F:kinase activity"/>
    <property type="evidence" value="ECO:0007669"/>
    <property type="project" value="UniProtKB-KW"/>
</dbReference>
<dbReference type="EMBL" id="JAVDRF010000012">
    <property type="protein sequence ID" value="MDR6538709.1"/>
    <property type="molecule type" value="Genomic_DNA"/>
</dbReference>
<feature type="transmembrane region" description="Helical" evidence="8">
    <location>
        <begin position="150"/>
        <end position="167"/>
    </location>
</feature>
<gene>
    <name evidence="11" type="ORF">J2739_004502</name>
</gene>
<keyword evidence="3 7" id="KW-0597">Phosphoprotein</keyword>
<evidence type="ECO:0000259" key="10">
    <source>
        <dbReference type="PROSITE" id="PS50110"/>
    </source>
</evidence>
<dbReference type="PROSITE" id="PS50109">
    <property type="entry name" value="HIS_KIN"/>
    <property type="match status" value="1"/>
</dbReference>
<evidence type="ECO:0000259" key="9">
    <source>
        <dbReference type="PROSITE" id="PS50109"/>
    </source>
</evidence>
<feature type="transmembrane region" description="Helical" evidence="8">
    <location>
        <begin position="35"/>
        <end position="54"/>
    </location>
</feature>
<keyword evidence="8" id="KW-0812">Transmembrane</keyword>
<feature type="domain" description="Response regulatory" evidence="10">
    <location>
        <begin position="477"/>
        <end position="591"/>
    </location>
</feature>
<dbReference type="Gene3D" id="3.30.565.10">
    <property type="entry name" value="Histidine kinase-like ATPase, C-terminal domain"/>
    <property type="match status" value="1"/>
</dbReference>
<protein>
    <recommendedName>
        <fullName evidence="2">histidine kinase</fullName>
        <ecNumber evidence="2">2.7.13.3</ecNumber>
    </recommendedName>
</protein>
<dbReference type="SMART" id="SM00387">
    <property type="entry name" value="HATPase_c"/>
    <property type="match status" value="1"/>
</dbReference>
<dbReference type="SUPFAM" id="SSF47384">
    <property type="entry name" value="Homodimeric domain of signal transducing histidine kinase"/>
    <property type="match status" value="1"/>
</dbReference>
<keyword evidence="8" id="KW-0472">Membrane</keyword>
<evidence type="ECO:0000313" key="11">
    <source>
        <dbReference type="EMBL" id="MDR6538709.1"/>
    </source>
</evidence>
<feature type="transmembrane region" description="Helical" evidence="8">
    <location>
        <begin position="173"/>
        <end position="191"/>
    </location>
</feature>
<reference evidence="11 12" key="1">
    <citation type="submission" date="2023-07" db="EMBL/GenBank/DDBJ databases">
        <title>Sorghum-associated microbial communities from plants grown in Nebraska, USA.</title>
        <authorList>
            <person name="Schachtman D."/>
        </authorList>
    </citation>
    <scope>NUCLEOTIDE SEQUENCE [LARGE SCALE GENOMIC DNA]</scope>
    <source>
        <strain evidence="11 12">DS1781</strain>
    </source>
</reference>
<dbReference type="InterPro" id="IPR011006">
    <property type="entry name" value="CheY-like_superfamily"/>
</dbReference>
<feature type="transmembrane region" description="Helical" evidence="8">
    <location>
        <begin position="123"/>
        <end position="143"/>
    </location>
</feature>
<keyword evidence="12" id="KW-1185">Reference proteome</keyword>
<dbReference type="CDD" id="cd00156">
    <property type="entry name" value="REC"/>
    <property type="match status" value="1"/>
</dbReference>
<dbReference type="PRINTS" id="PR00344">
    <property type="entry name" value="BCTRLSENSOR"/>
</dbReference>
<dbReference type="PANTHER" id="PTHR43711:SF31">
    <property type="entry name" value="HISTIDINE KINASE"/>
    <property type="match status" value="1"/>
</dbReference>
<dbReference type="CDD" id="cd00082">
    <property type="entry name" value="HisKA"/>
    <property type="match status" value="1"/>
</dbReference>
<feature type="modified residue" description="4-aspartylphosphate" evidence="7">
    <location>
        <position position="527"/>
    </location>
</feature>
<dbReference type="InterPro" id="IPR003661">
    <property type="entry name" value="HisK_dim/P_dom"/>
</dbReference>
<keyword evidence="6" id="KW-0902">Two-component regulatory system</keyword>
<accession>A0ABU1NJT3</accession>
<dbReference type="Proteomes" id="UP001184230">
    <property type="component" value="Unassembled WGS sequence"/>
</dbReference>
<comment type="catalytic activity">
    <reaction evidence="1">
        <text>ATP + protein L-histidine = ADP + protein N-phospho-L-histidine.</text>
        <dbReference type="EC" id="2.7.13.3"/>
    </reaction>
</comment>
<dbReference type="InterPro" id="IPR005467">
    <property type="entry name" value="His_kinase_dom"/>
</dbReference>
<evidence type="ECO:0000256" key="8">
    <source>
        <dbReference type="SAM" id="Phobius"/>
    </source>
</evidence>
<evidence type="ECO:0000256" key="1">
    <source>
        <dbReference type="ARBA" id="ARBA00000085"/>
    </source>
</evidence>
<dbReference type="Pfam" id="PF00072">
    <property type="entry name" value="Response_reg"/>
    <property type="match status" value="1"/>
</dbReference>
<dbReference type="PROSITE" id="PS50110">
    <property type="entry name" value="RESPONSE_REGULATORY"/>
    <property type="match status" value="1"/>
</dbReference>
<dbReference type="Pfam" id="PF02518">
    <property type="entry name" value="HATPase_c"/>
    <property type="match status" value="1"/>
</dbReference>
<dbReference type="InterPro" id="IPR036890">
    <property type="entry name" value="HATPase_C_sf"/>
</dbReference>